<keyword evidence="2" id="KW-0804">Transcription</keyword>
<dbReference type="RefSeq" id="WP_259526496.1">
    <property type="nucleotide sequence ID" value="NZ_JANLCK010000003.1"/>
</dbReference>
<reference evidence="6" key="1">
    <citation type="submission" date="2022-08" db="EMBL/GenBank/DDBJ databases">
        <authorList>
            <person name="Deng Y."/>
            <person name="Han X.-F."/>
            <person name="Zhang Y.-Q."/>
        </authorList>
    </citation>
    <scope>NUCLEOTIDE SEQUENCE</scope>
    <source>
        <strain evidence="6">CPCC 203407</strain>
    </source>
</reference>
<feature type="region of interest" description="Disordered" evidence="3">
    <location>
        <begin position="63"/>
        <end position="91"/>
    </location>
</feature>
<keyword evidence="4" id="KW-1133">Transmembrane helix</keyword>
<organism evidence="6 7">
    <name type="scientific">Herbiconiux oxytropis</name>
    <dbReference type="NCBI Taxonomy" id="2970915"/>
    <lineage>
        <taxon>Bacteria</taxon>
        <taxon>Bacillati</taxon>
        <taxon>Actinomycetota</taxon>
        <taxon>Actinomycetes</taxon>
        <taxon>Micrococcales</taxon>
        <taxon>Microbacteriaceae</taxon>
        <taxon>Herbiconiux</taxon>
    </lineage>
</organism>
<keyword evidence="4" id="KW-0472">Membrane</keyword>
<evidence type="ECO:0000259" key="5">
    <source>
        <dbReference type="Pfam" id="PF13490"/>
    </source>
</evidence>
<evidence type="ECO:0000256" key="2">
    <source>
        <dbReference type="ARBA" id="ARBA00023163"/>
    </source>
</evidence>
<comment type="caution">
    <text evidence="6">The sequence shown here is derived from an EMBL/GenBank/DDBJ whole genome shotgun (WGS) entry which is preliminary data.</text>
</comment>
<feature type="compositionally biased region" description="Low complexity" evidence="3">
    <location>
        <begin position="63"/>
        <end position="79"/>
    </location>
</feature>
<evidence type="ECO:0000313" key="7">
    <source>
        <dbReference type="Proteomes" id="UP001165587"/>
    </source>
</evidence>
<feature type="domain" description="Putative zinc-finger" evidence="5">
    <location>
        <begin position="11"/>
        <end position="36"/>
    </location>
</feature>
<feature type="transmembrane region" description="Helical" evidence="4">
    <location>
        <begin position="98"/>
        <end position="122"/>
    </location>
</feature>
<dbReference type="AlphaFoldDB" id="A0AA41XCW1"/>
<protein>
    <submittedName>
        <fullName evidence="6">Zf-HC2 domain-containing protein</fullName>
    </submittedName>
</protein>
<dbReference type="Proteomes" id="UP001165587">
    <property type="component" value="Unassembled WGS sequence"/>
</dbReference>
<dbReference type="EMBL" id="JANLCK010000003">
    <property type="protein sequence ID" value="MCS5725904.1"/>
    <property type="molecule type" value="Genomic_DNA"/>
</dbReference>
<dbReference type="Pfam" id="PF13490">
    <property type="entry name" value="zf-HC2"/>
    <property type="match status" value="1"/>
</dbReference>
<gene>
    <name evidence="6" type="ORF">N1028_08335</name>
</gene>
<sequence>MNDDYSDWDAAYVAGLLSPDERRSFERHLAECPACARAVSEIAGLPGLLGRLTPAEAEALLADDSAPRSSSSFSGAPGRVQDLARRARGSRRRSRRRLGALVAGGGVLVAAVGVLAGIGLGFGGAGAPAAPAPEAQATSTPSPGVVRAMAQVEPGWLDAQLTVTEKGWGTRFDWNCSYRVEPADAYEPVDYDLVVTDAGGVETTVASWSATGTAAGNLSASTRIPTTDIRSVDIRLSDTDRPLVRTTL</sequence>
<name>A0AA41XCW1_9MICO</name>
<dbReference type="InterPro" id="IPR041916">
    <property type="entry name" value="Anti_sigma_zinc_sf"/>
</dbReference>
<evidence type="ECO:0000256" key="1">
    <source>
        <dbReference type="ARBA" id="ARBA00023015"/>
    </source>
</evidence>
<evidence type="ECO:0000313" key="6">
    <source>
        <dbReference type="EMBL" id="MCS5725904.1"/>
    </source>
</evidence>
<evidence type="ECO:0000256" key="4">
    <source>
        <dbReference type="SAM" id="Phobius"/>
    </source>
</evidence>
<keyword evidence="7" id="KW-1185">Reference proteome</keyword>
<dbReference type="InterPro" id="IPR027383">
    <property type="entry name" value="Znf_put"/>
</dbReference>
<evidence type="ECO:0000256" key="3">
    <source>
        <dbReference type="SAM" id="MobiDB-lite"/>
    </source>
</evidence>
<accession>A0AA41XCW1</accession>
<proteinExistence type="predicted"/>
<keyword evidence="1" id="KW-0805">Transcription regulation</keyword>
<keyword evidence="4" id="KW-0812">Transmembrane</keyword>
<dbReference type="Gene3D" id="1.10.10.1320">
    <property type="entry name" value="Anti-sigma factor, zinc-finger domain"/>
    <property type="match status" value="1"/>
</dbReference>